<organism evidence="4 5">
    <name type="scientific">Trichuris muris</name>
    <name type="common">Mouse whipworm</name>
    <dbReference type="NCBI Taxonomy" id="70415"/>
    <lineage>
        <taxon>Eukaryota</taxon>
        <taxon>Metazoa</taxon>
        <taxon>Ecdysozoa</taxon>
        <taxon>Nematoda</taxon>
        <taxon>Enoplea</taxon>
        <taxon>Dorylaimia</taxon>
        <taxon>Trichinellida</taxon>
        <taxon>Trichuridae</taxon>
        <taxon>Trichuris</taxon>
    </lineage>
</organism>
<evidence type="ECO:0000313" key="6">
    <source>
        <dbReference type="WBParaSite" id="TMUE_2000010091.1"/>
    </source>
</evidence>
<name>A0A5S6PYS3_TRIMR</name>
<reference evidence="4" key="2">
    <citation type="submission" date="2014-03" db="EMBL/GenBank/DDBJ databases">
        <title>The whipworm genome and dual-species transcriptomics of an intimate host-pathogen interaction.</title>
        <authorList>
            <person name="Foth B.J."/>
            <person name="Tsai I.J."/>
            <person name="Reid A.J."/>
            <person name="Bancroft A.J."/>
            <person name="Nichol S."/>
            <person name="Tracey A."/>
            <person name="Holroyd N."/>
            <person name="Cotton J.A."/>
            <person name="Stanley E.J."/>
            <person name="Zarowiecki M."/>
            <person name="Liu J.Z."/>
            <person name="Huckvale T."/>
            <person name="Cooper P.J."/>
            <person name="Grencis R.K."/>
            <person name="Berriman M."/>
        </authorList>
    </citation>
    <scope>NUCLEOTIDE SEQUENCE [LARGE SCALE GENOMIC DNA]</scope>
    <source>
        <strain evidence="4">Edinburgh</strain>
    </source>
</reference>
<sequence length="612" mass="69334">MASCPQGQRVFQLLRRVADRPPLLIIQPCCCCRLHPIGDCVSAKLSTKMPGYRSIEVLLLVLLSVADIQAQVPRQCAEEGILQNRVFCCPIPEGFTEPCGGPVRGRCSPLEEINRSAATYSSSAPRLKTVLSEWPNSVFSSVCVCHGLFTGYKCDQCAAGYSGPNCEKRHEVKQRKWYQHLGDQDLDQLLRAFHLAEHVTSDYLSVMPMANGSVELKQLTVMEHFVWMYRMAGADRCFGVGYRHDGALPTWNRAFIFHLENTLAQLIRNDTFALPYWFWFLSNDSLTPQMSNASLMTELELRVNRVNICQTWASRLKPLCDLCSKQRKEDELREIEEEKINATRIYLNQLVAGLDDRDIKKRLNFILHQSIYVRDSDRRGFANELNAFVFQNEGPIVDLLVNSTKSERAKTVIRYVFKFPDNLNAESPLYYLALTGLDWLFERWMKVNRPSLGQISYLAARGLNKFDPIVPFFPTQMHADFFAPSTSLGYNFEKISKDQMITLPLFLIILSCVLLCISGAVVIATGLLSPTKWRRYVRSHRKEDIQAPLIGNIPTVVVKDAQSNGAGEGSPNGRPKGQPIGQDRHDIPHVDEATPRSAHDHHQQQKSKEPSD</sequence>
<dbReference type="Pfam" id="PF00264">
    <property type="entry name" value="Tyrosinase"/>
    <property type="match status" value="1"/>
</dbReference>
<evidence type="ECO:0000256" key="2">
    <source>
        <dbReference type="SAM" id="Phobius"/>
    </source>
</evidence>
<reference evidence="4" key="1">
    <citation type="submission" date="2013-11" db="EMBL/GenBank/DDBJ databases">
        <authorList>
            <person name="Aslett M."/>
        </authorList>
    </citation>
    <scope>NUCLEOTIDE SEQUENCE [LARGE SCALE GENOMIC DNA]</scope>
    <source>
        <strain evidence="4">Edinburgh</strain>
    </source>
</reference>
<dbReference type="InterPro" id="IPR002227">
    <property type="entry name" value="Tyrosinase_Cu-bd"/>
</dbReference>
<keyword evidence="2" id="KW-0812">Transmembrane</keyword>
<evidence type="ECO:0000313" key="4">
    <source>
        <dbReference type="Proteomes" id="UP000046395"/>
    </source>
</evidence>
<dbReference type="WBParaSite" id="TMUE_2000010091.1">
    <property type="protein sequence ID" value="TMUE_2000010091.1"/>
    <property type="gene ID" value="WBGene00291396"/>
</dbReference>
<keyword evidence="4" id="KW-1185">Reference proteome</keyword>
<evidence type="ECO:0000256" key="1">
    <source>
        <dbReference type="SAM" id="MobiDB-lite"/>
    </source>
</evidence>
<dbReference type="InterPro" id="IPR002049">
    <property type="entry name" value="LE_dom"/>
</dbReference>
<dbReference type="CDD" id="cd00055">
    <property type="entry name" value="EGF_Lam"/>
    <property type="match status" value="1"/>
</dbReference>
<evidence type="ECO:0000259" key="3">
    <source>
        <dbReference type="Pfam" id="PF00264"/>
    </source>
</evidence>
<feature type="compositionally biased region" description="Basic and acidic residues" evidence="1">
    <location>
        <begin position="582"/>
        <end position="612"/>
    </location>
</feature>
<feature type="domain" description="Tyrosinase copper-binding" evidence="3">
    <location>
        <begin position="246"/>
        <end position="298"/>
    </location>
</feature>
<dbReference type="InterPro" id="IPR008922">
    <property type="entry name" value="Di-copper_centre_dom_sf"/>
</dbReference>
<dbReference type="SUPFAM" id="SSF48056">
    <property type="entry name" value="Di-copper centre-containing domain"/>
    <property type="match status" value="1"/>
</dbReference>
<dbReference type="GO" id="GO:0016491">
    <property type="term" value="F:oxidoreductase activity"/>
    <property type="evidence" value="ECO:0007669"/>
    <property type="project" value="InterPro"/>
</dbReference>
<protein>
    <submittedName>
        <fullName evidence="5 6">Tyrosinase copper-binding domain-containing protein</fullName>
    </submittedName>
</protein>
<dbReference type="WBParaSite" id="TMUE_0000000140.1">
    <property type="protein sequence ID" value="TMUE_0000000140.1"/>
    <property type="gene ID" value="WBGene00296088"/>
</dbReference>
<dbReference type="Proteomes" id="UP000046395">
    <property type="component" value="Unassembled WGS sequence"/>
</dbReference>
<accession>A0A5S6PYS3</accession>
<feature type="region of interest" description="Disordered" evidence="1">
    <location>
        <begin position="562"/>
        <end position="612"/>
    </location>
</feature>
<reference evidence="5 6" key="3">
    <citation type="submission" date="2019-12" db="UniProtKB">
        <authorList>
            <consortium name="WormBaseParasite"/>
        </authorList>
    </citation>
    <scope>IDENTIFICATION</scope>
</reference>
<keyword evidence="2" id="KW-0472">Membrane</keyword>
<keyword evidence="2" id="KW-1133">Transmembrane helix</keyword>
<proteinExistence type="predicted"/>
<dbReference type="Gene3D" id="1.10.1280.10">
    <property type="entry name" value="Di-copper center containing domain from catechol oxidase"/>
    <property type="match status" value="1"/>
</dbReference>
<dbReference type="AlphaFoldDB" id="A0A5S6PYS3"/>
<dbReference type="STRING" id="70415.A0A5S6PYS3"/>
<evidence type="ECO:0000313" key="5">
    <source>
        <dbReference type="WBParaSite" id="TMUE_0000000140.1"/>
    </source>
</evidence>
<feature type="transmembrane region" description="Helical" evidence="2">
    <location>
        <begin position="503"/>
        <end position="528"/>
    </location>
</feature>